<keyword evidence="5" id="KW-1185">Reference proteome</keyword>
<feature type="compositionally biased region" description="Gly residues" evidence="2">
    <location>
        <begin position="231"/>
        <end position="245"/>
    </location>
</feature>
<dbReference type="Proteomes" id="UP001189429">
    <property type="component" value="Unassembled WGS sequence"/>
</dbReference>
<organism evidence="4 5">
    <name type="scientific">Prorocentrum cordatum</name>
    <dbReference type="NCBI Taxonomy" id="2364126"/>
    <lineage>
        <taxon>Eukaryota</taxon>
        <taxon>Sar</taxon>
        <taxon>Alveolata</taxon>
        <taxon>Dinophyceae</taxon>
        <taxon>Prorocentrales</taxon>
        <taxon>Prorocentraceae</taxon>
        <taxon>Prorocentrum</taxon>
    </lineage>
</organism>
<keyword evidence="3" id="KW-0472">Membrane</keyword>
<feature type="coiled-coil region" evidence="1">
    <location>
        <begin position="150"/>
        <end position="177"/>
    </location>
</feature>
<feature type="region of interest" description="Disordered" evidence="2">
    <location>
        <begin position="1"/>
        <end position="44"/>
    </location>
</feature>
<name>A0ABN9PXU8_9DINO</name>
<gene>
    <name evidence="4" type="ORF">PCOR1329_LOCUS5966</name>
</gene>
<protein>
    <submittedName>
        <fullName evidence="4">Uncharacterized protein</fullName>
    </submittedName>
</protein>
<sequence>MAWRRSAPWRVADGEGKGSWVWQPEGAGGPQSGPRGKKKVKSKDNSTLVMVTAPAVCAVVNTLMVLVLVMAIRLIMAVLELERWAVHYPALAGVARDAAPPAPPEIRLFTAGELDQMAALEQTRLAREVEAASKNERLAAQEVQWRLDRFNRAKATMEEMQNNHLVAEQNLEVARRETREADSKKLAFSVEEFKQSKIEEQRREAARQAQAAADAGRLDAAGGARAPPPGGGGGPQPAGGPGAAGGVRAPPPGAAEAGGAAAADVVMEDGANNIPWLRGRLVDFVYVESHLYEFDDPMLELLVRYSGIQLDKWQQYRLHLLRMRDAQPDDVFELGSEVGDELDQVERDQFRELKKRAGEAGLDAAAAKEYTDLLQKRLMAKSVKRARTSQAVTCDMYRTFCTVAATQMDKQ</sequence>
<keyword evidence="3" id="KW-0812">Transmembrane</keyword>
<evidence type="ECO:0000313" key="4">
    <source>
        <dbReference type="EMBL" id="CAK0796644.1"/>
    </source>
</evidence>
<comment type="caution">
    <text evidence="4">The sequence shown here is derived from an EMBL/GenBank/DDBJ whole genome shotgun (WGS) entry which is preliminary data.</text>
</comment>
<reference evidence="4" key="1">
    <citation type="submission" date="2023-10" db="EMBL/GenBank/DDBJ databases">
        <authorList>
            <person name="Chen Y."/>
            <person name="Shah S."/>
            <person name="Dougan E. K."/>
            <person name="Thang M."/>
            <person name="Chan C."/>
        </authorList>
    </citation>
    <scope>NUCLEOTIDE SEQUENCE [LARGE SCALE GENOMIC DNA]</scope>
</reference>
<evidence type="ECO:0000256" key="2">
    <source>
        <dbReference type="SAM" id="MobiDB-lite"/>
    </source>
</evidence>
<feature type="non-terminal residue" evidence="4">
    <location>
        <position position="411"/>
    </location>
</feature>
<keyword evidence="1" id="KW-0175">Coiled coil</keyword>
<keyword evidence="3" id="KW-1133">Transmembrane helix</keyword>
<evidence type="ECO:0000256" key="1">
    <source>
        <dbReference type="SAM" id="Coils"/>
    </source>
</evidence>
<proteinExistence type="predicted"/>
<feature type="compositionally biased region" description="Low complexity" evidence="2">
    <location>
        <begin position="207"/>
        <end position="225"/>
    </location>
</feature>
<accession>A0ABN9PXU8</accession>
<dbReference type="EMBL" id="CAUYUJ010001585">
    <property type="protein sequence ID" value="CAK0796644.1"/>
    <property type="molecule type" value="Genomic_DNA"/>
</dbReference>
<feature type="region of interest" description="Disordered" evidence="2">
    <location>
        <begin position="197"/>
        <end position="257"/>
    </location>
</feature>
<feature type="compositionally biased region" description="Basic and acidic residues" evidence="2">
    <location>
        <begin position="197"/>
        <end position="206"/>
    </location>
</feature>
<feature type="transmembrane region" description="Helical" evidence="3">
    <location>
        <begin position="47"/>
        <end position="72"/>
    </location>
</feature>
<evidence type="ECO:0000256" key="3">
    <source>
        <dbReference type="SAM" id="Phobius"/>
    </source>
</evidence>
<evidence type="ECO:0000313" key="5">
    <source>
        <dbReference type="Proteomes" id="UP001189429"/>
    </source>
</evidence>